<feature type="transmembrane region" description="Helical" evidence="12">
    <location>
        <begin position="404"/>
        <end position="424"/>
    </location>
</feature>
<evidence type="ECO:0000313" key="15">
    <source>
        <dbReference type="Proteomes" id="UP000464186"/>
    </source>
</evidence>
<keyword evidence="6" id="KW-0769">Symport</keyword>
<feature type="transmembrane region" description="Helical" evidence="12">
    <location>
        <begin position="57"/>
        <end position="84"/>
    </location>
</feature>
<dbReference type="EMBL" id="CP047898">
    <property type="protein sequence ID" value="QHK18507.1"/>
    <property type="molecule type" value="Genomic_DNA"/>
</dbReference>
<dbReference type="PANTHER" id="PTHR43528">
    <property type="entry name" value="ALPHA-KETOGLUTARATE PERMEASE"/>
    <property type="match status" value="1"/>
</dbReference>
<evidence type="ECO:0000256" key="3">
    <source>
        <dbReference type="ARBA" id="ARBA00022448"/>
    </source>
</evidence>
<dbReference type="InterPro" id="IPR036259">
    <property type="entry name" value="MFS_trans_sf"/>
</dbReference>
<dbReference type="FunFam" id="1.20.1250.20:FF:000001">
    <property type="entry name" value="Dicarboxylate MFS transporter"/>
    <property type="match status" value="1"/>
</dbReference>
<organism evidence="14 15">
    <name type="scientific">Pseudarthrobacter psychrotolerans</name>
    <dbReference type="NCBI Taxonomy" id="2697569"/>
    <lineage>
        <taxon>Bacteria</taxon>
        <taxon>Bacillati</taxon>
        <taxon>Actinomycetota</taxon>
        <taxon>Actinomycetes</taxon>
        <taxon>Micrococcales</taxon>
        <taxon>Micrococcaceae</taxon>
        <taxon>Pseudarthrobacter</taxon>
    </lineage>
</organism>
<feature type="transmembrane region" description="Helical" evidence="12">
    <location>
        <begin position="304"/>
        <end position="325"/>
    </location>
</feature>
<evidence type="ECO:0000259" key="13">
    <source>
        <dbReference type="PROSITE" id="PS50850"/>
    </source>
</evidence>
<feature type="transmembrane region" description="Helical" evidence="12">
    <location>
        <begin position="337"/>
        <end position="356"/>
    </location>
</feature>
<gene>
    <name evidence="14" type="ORF">GU243_00450</name>
</gene>
<dbReference type="PROSITE" id="PS50850">
    <property type="entry name" value="MFS"/>
    <property type="match status" value="1"/>
</dbReference>
<evidence type="ECO:0000256" key="8">
    <source>
        <dbReference type="ARBA" id="ARBA00023136"/>
    </source>
</evidence>
<comment type="similarity">
    <text evidence="2">Belongs to the major facilitator superfamily. Metabolite:H+ Symporter (MHS) family (TC 2.A.1.6) family.</text>
</comment>
<feature type="transmembrane region" description="Helical" evidence="12">
    <location>
        <begin position="430"/>
        <end position="450"/>
    </location>
</feature>
<dbReference type="InterPro" id="IPR020846">
    <property type="entry name" value="MFS_dom"/>
</dbReference>
<feature type="transmembrane region" description="Helical" evidence="12">
    <location>
        <begin position="160"/>
        <end position="182"/>
    </location>
</feature>
<dbReference type="PANTHER" id="PTHR43528:SF1">
    <property type="entry name" value="ALPHA-KETOGLUTARATE PERMEASE"/>
    <property type="match status" value="1"/>
</dbReference>
<evidence type="ECO:0000256" key="6">
    <source>
        <dbReference type="ARBA" id="ARBA00022847"/>
    </source>
</evidence>
<dbReference type="Gene3D" id="1.20.1250.20">
    <property type="entry name" value="MFS general substrate transporter like domains"/>
    <property type="match status" value="2"/>
</dbReference>
<dbReference type="Pfam" id="PF00083">
    <property type="entry name" value="Sugar_tr"/>
    <property type="match status" value="1"/>
</dbReference>
<evidence type="ECO:0000256" key="4">
    <source>
        <dbReference type="ARBA" id="ARBA00022475"/>
    </source>
</evidence>
<dbReference type="GO" id="GO:0015293">
    <property type="term" value="F:symporter activity"/>
    <property type="evidence" value="ECO:0007669"/>
    <property type="project" value="UniProtKB-KW"/>
</dbReference>
<evidence type="ECO:0000256" key="2">
    <source>
        <dbReference type="ARBA" id="ARBA00008240"/>
    </source>
</evidence>
<keyword evidence="7 12" id="KW-1133">Transmembrane helix</keyword>
<evidence type="ECO:0000256" key="7">
    <source>
        <dbReference type="ARBA" id="ARBA00022989"/>
    </source>
</evidence>
<evidence type="ECO:0000313" key="14">
    <source>
        <dbReference type="EMBL" id="QHK18507.1"/>
    </source>
</evidence>
<keyword evidence="3" id="KW-0813">Transport</keyword>
<keyword evidence="8 12" id="KW-0472">Membrane</keyword>
<proteinExistence type="inferred from homology"/>
<accession>A0A6P1NI71</accession>
<keyword evidence="15" id="KW-1185">Reference proteome</keyword>
<feature type="transmembrane region" description="Helical" evidence="12">
    <location>
        <begin position="123"/>
        <end position="148"/>
    </location>
</feature>
<keyword evidence="4" id="KW-1003">Cell membrane</keyword>
<feature type="region of interest" description="Disordered" evidence="11">
    <location>
        <begin position="226"/>
        <end position="249"/>
    </location>
</feature>
<dbReference type="InterPro" id="IPR051084">
    <property type="entry name" value="H+-coupled_symporters"/>
</dbReference>
<dbReference type="AlphaFoldDB" id="A0A6P1NI71"/>
<dbReference type="SUPFAM" id="SSF103473">
    <property type="entry name" value="MFS general substrate transporter"/>
    <property type="match status" value="1"/>
</dbReference>
<dbReference type="Proteomes" id="UP000464186">
    <property type="component" value="Chromosome"/>
</dbReference>
<reference evidence="14 15" key="1">
    <citation type="submission" date="2020-01" db="EMBL/GenBank/DDBJ databases">
        <title>Pseudarthrobacter psychrotolerans sp. nov., isolated from antarctic soil.</title>
        <authorList>
            <person name="Shin Y."/>
            <person name="Park W."/>
        </authorList>
    </citation>
    <scope>NUCLEOTIDE SEQUENCE [LARGE SCALE GENOMIC DNA]</scope>
    <source>
        <strain evidence="14 15">YJ56</strain>
    </source>
</reference>
<dbReference type="KEGG" id="psey:GU243_00450"/>
<evidence type="ECO:0000256" key="12">
    <source>
        <dbReference type="SAM" id="Phobius"/>
    </source>
</evidence>
<keyword evidence="5 12" id="KW-0812">Transmembrane</keyword>
<feature type="transmembrane region" description="Helical" evidence="12">
    <location>
        <begin position="362"/>
        <end position="383"/>
    </location>
</feature>
<evidence type="ECO:0000256" key="1">
    <source>
        <dbReference type="ARBA" id="ARBA00004651"/>
    </source>
</evidence>
<feature type="transmembrane region" description="Helical" evidence="12">
    <location>
        <begin position="96"/>
        <end position="117"/>
    </location>
</feature>
<name>A0A6P1NI71_9MICC</name>
<evidence type="ECO:0000256" key="11">
    <source>
        <dbReference type="SAM" id="MobiDB-lite"/>
    </source>
</evidence>
<evidence type="ECO:0000256" key="9">
    <source>
        <dbReference type="ARBA" id="ARBA00037295"/>
    </source>
</evidence>
<comment type="function">
    <text evidence="9">May be a proton symporter involved in the uptake of osmolytes such as proline and glycine betaine.</text>
</comment>
<comment type="subcellular location">
    <subcellularLocation>
        <location evidence="1">Cell membrane</location>
        <topology evidence="1">Multi-pass membrane protein</topology>
    </subcellularLocation>
</comment>
<protein>
    <recommendedName>
        <fullName evidence="10">Putative proline/betaine transporter</fullName>
    </recommendedName>
</protein>
<dbReference type="InterPro" id="IPR005829">
    <property type="entry name" value="Sugar_transporter_CS"/>
</dbReference>
<feature type="transmembrane region" description="Helical" evidence="12">
    <location>
        <begin position="270"/>
        <end position="292"/>
    </location>
</feature>
<dbReference type="GO" id="GO:0005886">
    <property type="term" value="C:plasma membrane"/>
    <property type="evidence" value="ECO:0007669"/>
    <property type="project" value="UniProtKB-SubCell"/>
</dbReference>
<feature type="domain" description="Major facilitator superfamily (MFS) profile" evidence="13">
    <location>
        <begin position="21"/>
        <end position="457"/>
    </location>
</feature>
<sequence>MAITTNSGNAPTSLPPSAKKAIAAATIGNALEWYDIIVYGIFAATIAKVFFPTDDPAVGLMITLGTFGVSFLIRPLGAIVLGAYADRAGRKKSLMVSIWLMMGATAVIAFMPNFATIGLAAPILVILARLVQGFAAGGEFGSATAYLVEQSPNRRGFMGSWQFASQGVSTLLAAGFGAILFATLNNVQMEDWGWRLPFIFGLLIGPVGIWIRRTLDESPEFEARRKEVESASADVNTPAASPVSGTRPGMTTAHAPGGSVILQLLRSQKVMVLLAMGSLALSTALNYMILYMPTYAITELKLPAAMSFAATAITGVVLVVLTPLVGILSDRIGHVKMTSIAGVVILLAIIPLFHWLSSAPSVIVLLTVMFILGVLKSCYYGALPALMAGCFPTETRSTGLALSYNLGVMAFGGFTPAIIAWLIALTGNELSPAFYIVLIAVFSLAILFALRRKTGMK</sequence>
<evidence type="ECO:0000256" key="5">
    <source>
        <dbReference type="ARBA" id="ARBA00022692"/>
    </source>
</evidence>
<dbReference type="InterPro" id="IPR005828">
    <property type="entry name" value="MFS_sugar_transport-like"/>
</dbReference>
<feature type="transmembrane region" description="Helical" evidence="12">
    <location>
        <begin position="194"/>
        <end position="211"/>
    </location>
</feature>
<evidence type="ECO:0000256" key="10">
    <source>
        <dbReference type="ARBA" id="ARBA00039918"/>
    </source>
</evidence>
<dbReference type="PROSITE" id="PS00216">
    <property type="entry name" value="SUGAR_TRANSPORT_1"/>
    <property type="match status" value="1"/>
</dbReference>